<keyword evidence="2 6" id="KW-0349">Heme</keyword>
<dbReference type="PANTHER" id="PTHR37823">
    <property type="entry name" value="CYTOCHROME C-553-LIKE"/>
    <property type="match status" value="1"/>
</dbReference>
<evidence type="ECO:0000256" key="6">
    <source>
        <dbReference type="PROSITE-ProRule" id="PRU00433"/>
    </source>
</evidence>
<dbReference type="InterPro" id="IPR051811">
    <property type="entry name" value="Cytochrome_c550/c551-like"/>
</dbReference>
<evidence type="ECO:0000256" key="4">
    <source>
        <dbReference type="ARBA" id="ARBA00022982"/>
    </source>
</evidence>
<protein>
    <recommendedName>
        <fullName evidence="7">Cytochrome c domain-containing protein</fullName>
    </recommendedName>
</protein>
<evidence type="ECO:0000256" key="5">
    <source>
        <dbReference type="ARBA" id="ARBA00023004"/>
    </source>
</evidence>
<name>A0ABR5N9D4_BRECH</name>
<dbReference type="Pfam" id="PF13442">
    <property type="entry name" value="Cytochrome_CBB3"/>
    <property type="match status" value="1"/>
</dbReference>
<keyword evidence="3 6" id="KW-0479">Metal-binding</keyword>
<gene>
    <name evidence="8" type="ORF">AN963_12885</name>
</gene>
<evidence type="ECO:0000313" key="9">
    <source>
        <dbReference type="Proteomes" id="UP000051063"/>
    </source>
</evidence>
<dbReference type="PROSITE" id="PS51007">
    <property type="entry name" value="CYTC"/>
    <property type="match status" value="1"/>
</dbReference>
<dbReference type="InterPro" id="IPR036909">
    <property type="entry name" value="Cyt_c-like_dom_sf"/>
</dbReference>
<keyword evidence="4" id="KW-0249">Electron transport</keyword>
<keyword evidence="5 6" id="KW-0408">Iron</keyword>
<keyword evidence="1" id="KW-0813">Transport</keyword>
<reference evidence="8 9" key="1">
    <citation type="submission" date="2015-09" db="EMBL/GenBank/DDBJ databases">
        <title>Genome sequencing project for genomic taxonomy and phylogenomics of Bacillus-like bacteria.</title>
        <authorList>
            <person name="Liu B."/>
            <person name="Wang J."/>
            <person name="Zhu Y."/>
            <person name="Liu G."/>
            <person name="Chen Q."/>
            <person name="Chen Z."/>
            <person name="Lan J."/>
            <person name="Che J."/>
            <person name="Ge C."/>
            <person name="Shi H."/>
            <person name="Pan Z."/>
            <person name="Liu X."/>
        </authorList>
    </citation>
    <scope>NUCLEOTIDE SEQUENCE [LARGE SCALE GENOMIC DNA]</scope>
    <source>
        <strain evidence="8 9">DSM 8552</strain>
    </source>
</reference>
<organism evidence="8 9">
    <name type="scientific">Brevibacillus choshinensis</name>
    <dbReference type="NCBI Taxonomy" id="54911"/>
    <lineage>
        <taxon>Bacteria</taxon>
        <taxon>Bacillati</taxon>
        <taxon>Bacillota</taxon>
        <taxon>Bacilli</taxon>
        <taxon>Bacillales</taxon>
        <taxon>Paenibacillaceae</taxon>
        <taxon>Brevibacillus</taxon>
    </lineage>
</organism>
<sequence length="93" mass="10133">MFSLLFTMMLPFAPQEIGGSAIAEQVFRNNCMICHGQALEGGFGPELLHVGSRKSKAQIAQQIQHGGMLMPAFGNQLDAGTIEKLAQWLSEKK</sequence>
<dbReference type="EMBL" id="LJJB01000010">
    <property type="protein sequence ID" value="KQL47202.1"/>
    <property type="molecule type" value="Genomic_DNA"/>
</dbReference>
<evidence type="ECO:0000256" key="2">
    <source>
        <dbReference type="ARBA" id="ARBA00022617"/>
    </source>
</evidence>
<dbReference type="PANTHER" id="PTHR37823:SF4">
    <property type="entry name" value="MENAQUINOL-CYTOCHROME C REDUCTASE CYTOCHROME B_C SUBUNIT"/>
    <property type="match status" value="1"/>
</dbReference>
<dbReference type="Proteomes" id="UP000051063">
    <property type="component" value="Unassembled WGS sequence"/>
</dbReference>
<evidence type="ECO:0000256" key="3">
    <source>
        <dbReference type="ARBA" id="ARBA00022723"/>
    </source>
</evidence>
<feature type="domain" description="Cytochrome c" evidence="7">
    <location>
        <begin position="18"/>
        <end position="93"/>
    </location>
</feature>
<dbReference type="SUPFAM" id="SSF46626">
    <property type="entry name" value="Cytochrome c"/>
    <property type="match status" value="1"/>
</dbReference>
<dbReference type="InterPro" id="IPR009056">
    <property type="entry name" value="Cyt_c-like_dom"/>
</dbReference>
<comment type="caution">
    <text evidence="8">The sequence shown here is derived from an EMBL/GenBank/DDBJ whole genome shotgun (WGS) entry which is preliminary data.</text>
</comment>
<dbReference type="Gene3D" id="1.10.760.10">
    <property type="entry name" value="Cytochrome c-like domain"/>
    <property type="match status" value="1"/>
</dbReference>
<accession>A0ABR5N9D4</accession>
<keyword evidence="9" id="KW-1185">Reference proteome</keyword>
<evidence type="ECO:0000256" key="1">
    <source>
        <dbReference type="ARBA" id="ARBA00022448"/>
    </source>
</evidence>
<evidence type="ECO:0000313" key="8">
    <source>
        <dbReference type="EMBL" id="KQL47202.1"/>
    </source>
</evidence>
<proteinExistence type="predicted"/>
<evidence type="ECO:0000259" key="7">
    <source>
        <dbReference type="PROSITE" id="PS51007"/>
    </source>
</evidence>